<keyword evidence="2" id="KW-1185">Reference proteome</keyword>
<organism evidence="1 2">
    <name type="scientific">Thermonema lapsum</name>
    <dbReference type="NCBI Taxonomy" id="28195"/>
    <lineage>
        <taxon>Bacteria</taxon>
        <taxon>Pseudomonadati</taxon>
        <taxon>Bacteroidota</taxon>
        <taxon>Cytophagia</taxon>
        <taxon>Cytophagales</taxon>
        <taxon>Thermonemataceae</taxon>
        <taxon>Thermonema</taxon>
    </lineage>
</organism>
<dbReference type="Proteomes" id="UP000537126">
    <property type="component" value="Unassembled WGS sequence"/>
</dbReference>
<reference evidence="1 2" key="1">
    <citation type="submission" date="2020-03" db="EMBL/GenBank/DDBJ databases">
        <title>Genomic Encyclopedia of Type Strains, Phase IV (KMG-IV): sequencing the most valuable type-strain genomes for metagenomic binning, comparative biology and taxonomic classification.</title>
        <authorList>
            <person name="Goeker M."/>
        </authorList>
    </citation>
    <scope>NUCLEOTIDE SEQUENCE [LARGE SCALE GENOMIC DNA]</scope>
    <source>
        <strain evidence="1 2">DSM 5718</strain>
    </source>
</reference>
<protein>
    <submittedName>
        <fullName evidence="1">Uncharacterized protein</fullName>
    </submittedName>
</protein>
<dbReference type="AlphaFoldDB" id="A0A846MQF5"/>
<evidence type="ECO:0000313" key="2">
    <source>
        <dbReference type="Proteomes" id="UP000537126"/>
    </source>
</evidence>
<accession>A0A846MQF5</accession>
<evidence type="ECO:0000313" key="1">
    <source>
        <dbReference type="EMBL" id="NIK73793.1"/>
    </source>
</evidence>
<comment type="caution">
    <text evidence="1">The sequence shown here is derived from an EMBL/GenBank/DDBJ whole genome shotgun (WGS) entry which is preliminary data.</text>
</comment>
<dbReference type="EMBL" id="JAASRN010000002">
    <property type="protein sequence ID" value="NIK73793.1"/>
    <property type="molecule type" value="Genomic_DNA"/>
</dbReference>
<gene>
    <name evidence="1" type="ORF">FHS56_001306</name>
</gene>
<sequence>MAQGLDIIVIDWYFKRRKVETRNHYKKRGDSEKPYE</sequence>
<proteinExistence type="predicted"/>
<name>A0A846MQF5_9BACT</name>